<dbReference type="EMBL" id="BMLN01000001">
    <property type="protein sequence ID" value="GGN92093.1"/>
    <property type="molecule type" value="Genomic_DNA"/>
</dbReference>
<keyword evidence="2" id="KW-1185">Reference proteome</keyword>
<protein>
    <recommendedName>
        <fullName evidence="3">Phage protein</fullName>
    </recommendedName>
</protein>
<proteinExistence type="predicted"/>
<name>A0ABQ2KTG0_9BACL</name>
<evidence type="ECO:0008006" key="3">
    <source>
        <dbReference type="Google" id="ProtNLM"/>
    </source>
</evidence>
<dbReference type="Proteomes" id="UP000606653">
    <property type="component" value="Unassembled WGS sequence"/>
</dbReference>
<sequence>MLGETLLEEVKAAVDRCVQKSISARAEYFGEIRQADGIFEPHVLPIYSPVQIYAQLETALGILGFVFNNRTKQQQGEIKIYLNQLQIAVHKETRSKNSE</sequence>
<evidence type="ECO:0000313" key="2">
    <source>
        <dbReference type="Proteomes" id="UP000606653"/>
    </source>
</evidence>
<evidence type="ECO:0000313" key="1">
    <source>
        <dbReference type="EMBL" id="GGN92093.1"/>
    </source>
</evidence>
<reference evidence="2" key="1">
    <citation type="journal article" date="2019" name="Int. J. Syst. Evol. Microbiol.">
        <title>The Global Catalogue of Microorganisms (GCM) 10K type strain sequencing project: providing services to taxonomists for standard genome sequencing and annotation.</title>
        <authorList>
            <consortium name="The Broad Institute Genomics Platform"/>
            <consortium name="The Broad Institute Genome Sequencing Center for Infectious Disease"/>
            <person name="Wu L."/>
            <person name="Ma J."/>
        </authorList>
    </citation>
    <scope>NUCLEOTIDE SEQUENCE [LARGE SCALE GENOMIC DNA]</scope>
    <source>
        <strain evidence="2">CGMCC 1.6964</strain>
    </source>
</reference>
<dbReference type="RefSeq" id="WP_018975355.1">
    <property type="nucleotide sequence ID" value="NZ_BMLN01000001.1"/>
</dbReference>
<comment type="caution">
    <text evidence="1">The sequence shown here is derived from an EMBL/GenBank/DDBJ whole genome shotgun (WGS) entry which is preliminary data.</text>
</comment>
<organism evidence="1 2">
    <name type="scientific">Saccharibacillus kuerlensis</name>
    <dbReference type="NCBI Taxonomy" id="459527"/>
    <lineage>
        <taxon>Bacteria</taxon>
        <taxon>Bacillati</taxon>
        <taxon>Bacillota</taxon>
        <taxon>Bacilli</taxon>
        <taxon>Bacillales</taxon>
        <taxon>Paenibacillaceae</taxon>
        <taxon>Saccharibacillus</taxon>
    </lineage>
</organism>
<gene>
    <name evidence="1" type="ORF">GCM10010969_04210</name>
</gene>
<accession>A0ABQ2KTG0</accession>